<reference evidence="3" key="1">
    <citation type="journal article" date="2019" name="Int. J. Syst. Evol. Microbiol.">
        <title>The Global Catalogue of Microorganisms (GCM) 10K type strain sequencing project: providing services to taxonomists for standard genome sequencing and annotation.</title>
        <authorList>
            <consortium name="The Broad Institute Genomics Platform"/>
            <consortium name="The Broad Institute Genome Sequencing Center for Infectious Disease"/>
            <person name="Wu L."/>
            <person name="Ma J."/>
        </authorList>
    </citation>
    <scope>NUCLEOTIDE SEQUENCE [LARGE SCALE GENOMIC DNA]</scope>
    <source>
        <strain evidence="3">JCM 15577</strain>
    </source>
</reference>
<protein>
    <recommendedName>
        <fullName evidence="1">Phosphotyrosine protein phosphatase I domain-containing protein</fullName>
    </recommendedName>
</protein>
<name>A0ABP4TGI4_9MICO</name>
<evidence type="ECO:0000313" key="2">
    <source>
        <dbReference type="EMBL" id="GAA1687205.1"/>
    </source>
</evidence>
<dbReference type="EMBL" id="BAAAPL010000001">
    <property type="protein sequence ID" value="GAA1687205.1"/>
    <property type="molecule type" value="Genomic_DNA"/>
</dbReference>
<accession>A0ABP4TGI4</accession>
<dbReference type="Pfam" id="PF01451">
    <property type="entry name" value="LMWPc"/>
    <property type="match status" value="1"/>
</dbReference>
<dbReference type="InterPro" id="IPR036196">
    <property type="entry name" value="Ptyr_pPase_sf"/>
</dbReference>
<keyword evidence="3" id="KW-1185">Reference proteome</keyword>
<dbReference type="Proteomes" id="UP001501690">
    <property type="component" value="Unassembled WGS sequence"/>
</dbReference>
<dbReference type="SUPFAM" id="SSF52788">
    <property type="entry name" value="Phosphotyrosine protein phosphatases I"/>
    <property type="match status" value="1"/>
</dbReference>
<proteinExistence type="predicted"/>
<comment type="caution">
    <text evidence="2">The sequence shown here is derived from an EMBL/GenBank/DDBJ whole genome shotgun (WGS) entry which is preliminary data.</text>
</comment>
<dbReference type="Gene3D" id="3.40.50.2300">
    <property type="match status" value="1"/>
</dbReference>
<dbReference type="SMART" id="SM00226">
    <property type="entry name" value="LMWPc"/>
    <property type="match status" value="1"/>
</dbReference>
<dbReference type="InterPro" id="IPR023485">
    <property type="entry name" value="Ptyr_pPase"/>
</dbReference>
<dbReference type="RefSeq" id="WP_344067650.1">
    <property type="nucleotide sequence ID" value="NZ_BAAAPL010000001.1"/>
</dbReference>
<feature type="domain" description="Phosphotyrosine protein phosphatase I" evidence="1">
    <location>
        <begin position="2"/>
        <end position="126"/>
    </location>
</feature>
<evidence type="ECO:0000313" key="3">
    <source>
        <dbReference type="Proteomes" id="UP001501690"/>
    </source>
</evidence>
<organism evidence="2 3">
    <name type="scientific">Microbacterium sediminicola</name>
    <dbReference type="NCBI Taxonomy" id="415210"/>
    <lineage>
        <taxon>Bacteria</taxon>
        <taxon>Bacillati</taxon>
        <taxon>Actinomycetota</taxon>
        <taxon>Actinomycetes</taxon>
        <taxon>Micrococcales</taxon>
        <taxon>Microbacteriaceae</taxon>
        <taxon>Microbacterium</taxon>
    </lineage>
</organism>
<sequence>MIQILTICSGNIARSPLAEQYLRLTLEGLPLTVSSAGTIARPGDHQTDGSQDVAAELGIPEADLAAHRARRLTETVLEGQNLVLGLSREHRKAAVELSPAHLRSAFTPREFARLAEEVTDAELLDAANVAGTDPEDRLRAALQLIGGVRGTVAPPADPADDDVADPAGRGEAAYVASAQQLIPALDQIVRVIRVTLT</sequence>
<gene>
    <name evidence="2" type="ORF">GCM10009808_00260</name>
</gene>
<evidence type="ECO:0000259" key="1">
    <source>
        <dbReference type="SMART" id="SM00226"/>
    </source>
</evidence>